<feature type="transmembrane region" description="Helical" evidence="1">
    <location>
        <begin position="21"/>
        <end position="42"/>
    </location>
</feature>
<organism evidence="3 4">
    <name type="scientific">Bosea lupini</name>
    <dbReference type="NCBI Taxonomy" id="1036779"/>
    <lineage>
        <taxon>Bacteria</taxon>
        <taxon>Pseudomonadati</taxon>
        <taxon>Pseudomonadota</taxon>
        <taxon>Alphaproteobacteria</taxon>
        <taxon>Hyphomicrobiales</taxon>
        <taxon>Boseaceae</taxon>
        <taxon>Bosea</taxon>
    </lineage>
</organism>
<name>A0A1H7GNG1_9HYPH</name>
<keyword evidence="1" id="KW-1133">Transmembrane helix</keyword>
<dbReference type="STRING" id="1036779.SAMN04515666_101414"/>
<evidence type="ECO:0000259" key="2">
    <source>
        <dbReference type="Pfam" id="PF10908"/>
    </source>
</evidence>
<feature type="domain" description="Tlde1" evidence="2">
    <location>
        <begin position="272"/>
        <end position="375"/>
    </location>
</feature>
<dbReference type="Pfam" id="PF10908">
    <property type="entry name" value="Tlde1_dom"/>
    <property type="match status" value="1"/>
</dbReference>
<accession>A0A1H7GNG1</accession>
<evidence type="ECO:0000313" key="3">
    <source>
        <dbReference type="EMBL" id="SEK39658.1"/>
    </source>
</evidence>
<dbReference type="Proteomes" id="UP000199664">
    <property type="component" value="Unassembled WGS sequence"/>
</dbReference>
<protein>
    <recommendedName>
        <fullName evidence="2">Tlde1 domain-containing protein</fullName>
    </recommendedName>
</protein>
<evidence type="ECO:0000256" key="1">
    <source>
        <dbReference type="SAM" id="Phobius"/>
    </source>
</evidence>
<keyword evidence="1" id="KW-0812">Transmembrane</keyword>
<keyword evidence="4" id="KW-1185">Reference proteome</keyword>
<reference evidence="4" key="1">
    <citation type="submission" date="2016-10" db="EMBL/GenBank/DDBJ databases">
        <authorList>
            <person name="Varghese N."/>
            <person name="Submissions S."/>
        </authorList>
    </citation>
    <scope>NUCLEOTIDE SEQUENCE [LARGE SCALE GENOMIC DNA]</scope>
    <source>
        <strain evidence="4">LMG 26383,CCUG 61248,R- 45681</strain>
    </source>
</reference>
<dbReference type="InterPro" id="IPR021225">
    <property type="entry name" value="Tlde1_dom"/>
</dbReference>
<dbReference type="RefSeq" id="WP_167561492.1">
    <property type="nucleotide sequence ID" value="NZ_FOAN01000001.1"/>
</dbReference>
<gene>
    <name evidence="3" type="ORF">SAMN04515666_101414</name>
</gene>
<proteinExistence type="predicted"/>
<dbReference type="AlphaFoldDB" id="A0A1H7GNG1"/>
<sequence length="378" mass="39744">MRSSNKFAGYSYSLKRRRGSPFIRLGVVVAVAAGAMAGASVWSGRQTEQAATATLPPQKHALAHSTSPHSATPLLRPGYVAGYVAQSLAESAPLSSRFQSTVAAPQAVVFDPETTGSIAPSEPAAGPSLATATIAVQPATAEAPRIALIAPRPVPRPSDLKLPTPPEPRLATRAISRQGKDIVAKAEPAPDNRSFFEKLFGVNANAPQSSGERLAYAAPQDDITQRSGRGSGLTVAPAPMPAPIASTAPAASGKTAVYDISARTVYLPNGERLEANSGLGDKMNDLRYVHVRMHGPTPPHVYNLTEREALFHGVRAIRMHPVGGSGKIFGRAGLLVHSYLLGPRGDSNGCVSVKDYDRFLQAFLRGEIKQLVVVGGRS</sequence>
<keyword evidence="1" id="KW-0472">Membrane</keyword>
<dbReference type="EMBL" id="FOAN01000001">
    <property type="protein sequence ID" value="SEK39658.1"/>
    <property type="molecule type" value="Genomic_DNA"/>
</dbReference>
<evidence type="ECO:0000313" key="4">
    <source>
        <dbReference type="Proteomes" id="UP000199664"/>
    </source>
</evidence>